<organism evidence="1 2">
    <name type="scientific">Oopsacas minuta</name>
    <dbReference type="NCBI Taxonomy" id="111878"/>
    <lineage>
        <taxon>Eukaryota</taxon>
        <taxon>Metazoa</taxon>
        <taxon>Porifera</taxon>
        <taxon>Hexactinellida</taxon>
        <taxon>Hexasterophora</taxon>
        <taxon>Lyssacinosida</taxon>
        <taxon>Leucopsacidae</taxon>
        <taxon>Oopsacas</taxon>
    </lineage>
</organism>
<reference evidence="1 2" key="1">
    <citation type="journal article" date="2023" name="BMC Biol.">
        <title>The compact genome of the sponge Oopsacas minuta (Hexactinellida) is lacking key metazoan core genes.</title>
        <authorList>
            <person name="Santini S."/>
            <person name="Schenkelaars Q."/>
            <person name="Jourda C."/>
            <person name="Duchesne M."/>
            <person name="Belahbib H."/>
            <person name="Rocher C."/>
            <person name="Selva M."/>
            <person name="Riesgo A."/>
            <person name="Vervoort M."/>
            <person name="Leys S.P."/>
            <person name="Kodjabachian L."/>
            <person name="Le Bivic A."/>
            <person name="Borchiellini C."/>
            <person name="Claverie J.M."/>
            <person name="Renard E."/>
        </authorList>
    </citation>
    <scope>NUCLEOTIDE SEQUENCE [LARGE SCALE GENOMIC DNA]</scope>
    <source>
        <strain evidence="1">SPO-2</strain>
    </source>
</reference>
<evidence type="ECO:0000313" key="1">
    <source>
        <dbReference type="EMBL" id="KAI6650468.1"/>
    </source>
</evidence>
<proteinExistence type="predicted"/>
<dbReference type="AlphaFoldDB" id="A0AAV7JP34"/>
<evidence type="ECO:0000313" key="2">
    <source>
        <dbReference type="Proteomes" id="UP001165289"/>
    </source>
</evidence>
<protein>
    <submittedName>
        <fullName evidence="1">Uncharacterized protein</fullName>
    </submittedName>
</protein>
<gene>
    <name evidence="1" type="ORF">LOD99_5905</name>
</gene>
<dbReference type="Gene3D" id="3.10.20.90">
    <property type="entry name" value="Phosphatidylinositol 3-kinase Catalytic Subunit, Chain A, domain 1"/>
    <property type="match status" value="1"/>
</dbReference>
<accession>A0AAV7JP34</accession>
<keyword evidence="2" id="KW-1185">Reference proteome</keyword>
<comment type="caution">
    <text evidence="1">The sequence shown here is derived from an EMBL/GenBank/DDBJ whole genome shotgun (WGS) entry which is preliminary data.</text>
</comment>
<name>A0AAV7JP34_9METZ</name>
<dbReference type="Proteomes" id="UP001165289">
    <property type="component" value="Unassembled WGS sequence"/>
</dbReference>
<dbReference type="EMBL" id="JAKMXF010000311">
    <property type="protein sequence ID" value="KAI6650468.1"/>
    <property type="molecule type" value="Genomic_DNA"/>
</dbReference>
<sequence>MQLKGLIRVELIQTENRDYNNSIHVCYSKSDSVISIKHKLHLVTGISTDNQILYHATSHLSDSTPIHILSQANHPIPTLHMHVSVKGGAARPRNGAVTREECFENLELASSAPYYRTIDKGLSFLATCSNPCCISVQNGHSVSIPKGMYPNQKGYVSIRTEVFKLKCPACQCLIPPQNWDNIVLYKCTADIEWILTDDTEGKITLLPEDGKYTQAKQGNELKEYQALTVRVK</sequence>
<dbReference type="InterPro" id="IPR029071">
    <property type="entry name" value="Ubiquitin-like_domsf"/>
</dbReference>
<dbReference type="SUPFAM" id="SSF54236">
    <property type="entry name" value="Ubiquitin-like"/>
    <property type="match status" value="1"/>
</dbReference>